<feature type="transmembrane region" description="Helical" evidence="1">
    <location>
        <begin position="60"/>
        <end position="79"/>
    </location>
</feature>
<dbReference type="EMBL" id="JACAZI010000013">
    <property type="protein sequence ID" value="KAF7345844.1"/>
    <property type="molecule type" value="Genomic_DNA"/>
</dbReference>
<feature type="transmembrane region" description="Helical" evidence="1">
    <location>
        <begin position="120"/>
        <end position="143"/>
    </location>
</feature>
<dbReference type="Proteomes" id="UP000620124">
    <property type="component" value="Unassembled WGS sequence"/>
</dbReference>
<dbReference type="OrthoDB" id="3261349at2759"/>
<evidence type="ECO:0000313" key="2">
    <source>
        <dbReference type="EMBL" id="KAF7345844.1"/>
    </source>
</evidence>
<accession>A0A8H6XSW5</accession>
<keyword evidence="1" id="KW-0812">Transmembrane</keyword>
<reference evidence="2" key="1">
    <citation type="submission" date="2020-05" db="EMBL/GenBank/DDBJ databases">
        <title>Mycena genomes resolve the evolution of fungal bioluminescence.</title>
        <authorList>
            <person name="Tsai I.J."/>
        </authorList>
    </citation>
    <scope>NUCLEOTIDE SEQUENCE</scope>
    <source>
        <strain evidence="2">CCC161011</strain>
    </source>
</reference>
<comment type="caution">
    <text evidence="2">The sequence shown here is derived from an EMBL/GenBank/DDBJ whole genome shotgun (WGS) entry which is preliminary data.</text>
</comment>
<sequence length="229" mass="24762">MLFLRTYALYERSKRVLALMLGVAVGTWSVITSTSSDDTSINLYFGCNFTTSRSEGNSQAVAWAGVTIFDCTIFLLTLYKAFGRHRTNGLDLFTILLRDGVAFSFGSSVRSSVCASDARVLGSLYFGVMVTSNLVNILTLVIGNPYSQGIATTFTNIISSIMITRLMLNLRDPALAHMSGRLPQSTTTTGNNWFAGDTVAGGSPVLDTNLDIELPERTAVPSDSRTARV</sequence>
<name>A0A8H6XSW5_9AGAR</name>
<keyword evidence="1" id="KW-1133">Transmembrane helix</keyword>
<protein>
    <submittedName>
        <fullName evidence="2">Uncharacterized protein</fullName>
    </submittedName>
</protein>
<feature type="transmembrane region" description="Helical" evidence="1">
    <location>
        <begin position="149"/>
        <end position="168"/>
    </location>
</feature>
<proteinExistence type="predicted"/>
<keyword evidence="3" id="KW-1185">Reference proteome</keyword>
<keyword evidence="1" id="KW-0472">Membrane</keyword>
<evidence type="ECO:0000313" key="3">
    <source>
        <dbReference type="Proteomes" id="UP000620124"/>
    </source>
</evidence>
<evidence type="ECO:0000256" key="1">
    <source>
        <dbReference type="SAM" id="Phobius"/>
    </source>
</evidence>
<organism evidence="2 3">
    <name type="scientific">Mycena venus</name>
    <dbReference type="NCBI Taxonomy" id="2733690"/>
    <lineage>
        <taxon>Eukaryota</taxon>
        <taxon>Fungi</taxon>
        <taxon>Dikarya</taxon>
        <taxon>Basidiomycota</taxon>
        <taxon>Agaricomycotina</taxon>
        <taxon>Agaricomycetes</taxon>
        <taxon>Agaricomycetidae</taxon>
        <taxon>Agaricales</taxon>
        <taxon>Marasmiineae</taxon>
        <taxon>Mycenaceae</taxon>
        <taxon>Mycena</taxon>
    </lineage>
</organism>
<gene>
    <name evidence="2" type="ORF">MVEN_01606100</name>
</gene>
<dbReference type="AlphaFoldDB" id="A0A8H6XSW5"/>